<dbReference type="AlphaFoldDB" id="A0A0C2K250"/>
<accession>A0A0C2NY81</accession>
<gene>
    <name evidence="2" type="ORF">OJ16_14405</name>
</gene>
<accession>A0A0C2K250</accession>
<evidence type="ECO:0000313" key="2">
    <source>
        <dbReference type="EMBL" id="KII76018.1"/>
    </source>
</evidence>
<evidence type="ECO:0000313" key="3">
    <source>
        <dbReference type="Proteomes" id="UP000031672"/>
    </source>
</evidence>
<dbReference type="STRING" id="1461322.OJ16_14405"/>
<dbReference type="CDD" id="cd02908">
    <property type="entry name" value="Macro_OAADPr_deacetylase"/>
    <property type="match status" value="1"/>
</dbReference>
<comment type="caution">
    <text evidence="2">The sequence shown here is derived from an EMBL/GenBank/DDBJ whole genome shotgun (WGS) entry which is preliminary data.</text>
</comment>
<sequence length="171" mass="18391">MNNIHLIKGDITKAKVDAIVNAANPKLLGGGGVDGAIHRAAGSELLKACFAIEPVNGNRCGYGDAKITCAGNLDSRFVIHAVGPIYAKFAEPEKVLASAYSQALDLAIKNQCRTVALPAISCGIYGYPAEEAASVALTVCSQHKYQQLELYFYLFDEEMLRVWRNCIATLL</sequence>
<feature type="domain" description="Macro" evidence="1">
    <location>
        <begin position="1"/>
        <end position="171"/>
    </location>
</feature>
<dbReference type="PANTHER" id="PTHR11106">
    <property type="entry name" value="GANGLIOSIDE INDUCED DIFFERENTIATION ASSOCIATED PROTEIN 2-RELATED"/>
    <property type="match status" value="1"/>
</dbReference>
<dbReference type="Pfam" id="PF01661">
    <property type="entry name" value="Macro"/>
    <property type="match status" value="1"/>
</dbReference>
<dbReference type="Gene3D" id="3.40.220.10">
    <property type="entry name" value="Leucine Aminopeptidase, subunit E, domain 1"/>
    <property type="match status" value="1"/>
</dbReference>
<keyword evidence="3" id="KW-1185">Reference proteome</keyword>
<dbReference type="SUPFAM" id="SSF52949">
    <property type="entry name" value="Macro domain-like"/>
    <property type="match status" value="1"/>
</dbReference>
<reference evidence="2 3" key="1">
    <citation type="submission" date="2014-11" db="EMBL/GenBank/DDBJ databases">
        <title>Draft Genome Sequence of Vibrio piscirenalis strains CECT 8603T and CECT 8604, two marine Gammaproteobacterium isolated from cultured gilthead sea bream (Sparus aurata).</title>
        <authorList>
            <person name="Arahal D.R."/>
            <person name="Rodrigo-Torres L."/>
            <person name="Lucena T."/>
            <person name="Pujalte M.J."/>
        </authorList>
    </citation>
    <scope>NUCLEOTIDE SEQUENCE [LARGE SCALE GENOMIC DNA]</scope>
    <source>
        <strain evidence="2 3">DCR 1-4-2</strain>
    </source>
</reference>
<protein>
    <submittedName>
        <fullName evidence="2">Appr-1-p processing protein</fullName>
    </submittedName>
</protein>
<dbReference type="OrthoDB" id="6194521at2"/>
<dbReference type="SMART" id="SM00506">
    <property type="entry name" value="A1pp"/>
    <property type="match status" value="1"/>
</dbReference>
<dbReference type="InterPro" id="IPR002589">
    <property type="entry name" value="Macro_dom"/>
</dbReference>
<dbReference type="InterPro" id="IPR043472">
    <property type="entry name" value="Macro_dom-like"/>
</dbReference>
<proteinExistence type="predicted"/>
<name>A0A0C2K250_9VIBR</name>
<evidence type="ECO:0000259" key="1">
    <source>
        <dbReference type="PROSITE" id="PS51154"/>
    </source>
</evidence>
<organism evidence="2 3">
    <name type="scientific">Vibrio renipiscarius</name>
    <dbReference type="NCBI Taxonomy" id="1461322"/>
    <lineage>
        <taxon>Bacteria</taxon>
        <taxon>Pseudomonadati</taxon>
        <taxon>Pseudomonadota</taxon>
        <taxon>Gammaproteobacteria</taxon>
        <taxon>Vibrionales</taxon>
        <taxon>Vibrionaceae</taxon>
        <taxon>Vibrio</taxon>
    </lineage>
</organism>
<dbReference type="RefSeq" id="WP_040991951.1">
    <property type="nucleotide sequence ID" value="NZ_JTKH01000024.1"/>
</dbReference>
<dbReference type="EMBL" id="JTKH01000024">
    <property type="protein sequence ID" value="KII76018.1"/>
    <property type="molecule type" value="Genomic_DNA"/>
</dbReference>
<dbReference type="PROSITE" id="PS51154">
    <property type="entry name" value="MACRO"/>
    <property type="match status" value="1"/>
</dbReference>
<dbReference type="Proteomes" id="UP000031672">
    <property type="component" value="Unassembled WGS sequence"/>
</dbReference>
<dbReference type="PANTHER" id="PTHR11106:SF27">
    <property type="entry name" value="MACRO DOMAIN-CONTAINING PROTEIN"/>
    <property type="match status" value="1"/>
</dbReference>